<evidence type="ECO:0000313" key="14">
    <source>
        <dbReference type="Proteomes" id="UP001419268"/>
    </source>
</evidence>
<accession>A0AAP0Q7C9</accession>
<dbReference type="Gene3D" id="1.10.630.10">
    <property type="entry name" value="Cytochrome P450"/>
    <property type="match status" value="1"/>
</dbReference>
<reference evidence="13 14" key="1">
    <citation type="submission" date="2024-01" db="EMBL/GenBank/DDBJ databases">
        <title>Genome assemblies of Stephania.</title>
        <authorList>
            <person name="Yang L."/>
        </authorList>
    </citation>
    <scope>NUCLEOTIDE SEQUENCE [LARGE SCALE GENOMIC DNA]</scope>
    <source>
        <strain evidence="13">JXDWG</strain>
        <tissue evidence="13">Leaf</tissue>
    </source>
</reference>
<comment type="cofactor">
    <cofactor evidence="1 10">
        <name>heme</name>
        <dbReference type="ChEBI" id="CHEBI:30413"/>
    </cofactor>
</comment>
<protein>
    <recommendedName>
        <fullName evidence="15">Cytochrome P450</fullName>
    </recommendedName>
</protein>
<keyword evidence="4 12" id="KW-0812">Transmembrane</keyword>
<organism evidence="13 14">
    <name type="scientific">Stephania cephalantha</name>
    <dbReference type="NCBI Taxonomy" id="152367"/>
    <lineage>
        <taxon>Eukaryota</taxon>
        <taxon>Viridiplantae</taxon>
        <taxon>Streptophyta</taxon>
        <taxon>Embryophyta</taxon>
        <taxon>Tracheophyta</taxon>
        <taxon>Spermatophyta</taxon>
        <taxon>Magnoliopsida</taxon>
        <taxon>Ranunculales</taxon>
        <taxon>Menispermaceae</taxon>
        <taxon>Menispermoideae</taxon>
        <taxon>Cissampelideae</taxon>
        <taxon>Stephania</taxon>
    </lineage>
</organism>
<dbReference type="GO" id="GO:0016020">
    <property type="term" value="C:membrane"/>
    <property type="evidence" value="ECO:0007669"/>
    <property type="project" value="UniProtKB-SubCell"/>
</dbReference>
<keyword evidence="8 10" id="KW-0408">Iron</keyword>
<evidence type="ECO:0000256" key="6">
    <source>
        <dbReference type="ARBA" id="ARBA00022989"/>
    </source>
</evidence>
<evidence type="ECO:0008006" key="15">
    <source>
        <dbReference type="Google" id="ProtNLM"/>
    </source>
</evidence>
<dbReference type="PRINTS" id="PR00463">
    <property type="entry name" value="EP450I"/>
</dbReference>
<dbReference type="Proteomes" id="UP001419268">
    <property type="component" value="Unassembled WGS sequence"/>
</dbReference>
<name>A0AAP0Q7C9_9MAGN</name>
<feature type="transmembrane region" description="Helical" evidence="12">
    <location>
        <begin position="32"/>
        <end position="51"/>
    </location>
</feature>
<evidence type="ECO:0000256" key="7">
    <source>
        <dbReference type="ARBA" id="ARBA00023002"/>
    </source>
</evidence>
<comment type="caution">
    <text evidence="13">The sequence shown here is derived from an EMBL/GenBank/DDBJ whole genome shotgun (WGS) entry which is preliminary data.</text>
</comment>
<evidence type="ECO:0000256" key="1">
    <source>
        <dbReference type="ARBA" id="ARBA00001971"/>
    </source>
</evidence>
<comment type="subcellular location">
    <subcellularLocation>
        <location evidence="2">Membrane</location>
    </subcellularLocation>
</comment>
<dbReference type="PANTHER" id="PTHR47947">
    <property type="entry name" value="CYTOCHROME P450 82C3-RELATED"/>
    <property type="match status" value="1"/>
</dbReference>
<dbReference type="InterPro" id="IPR050651">
    <property type="entry name" value="Plant_Cytochrome_P450_Monoox"/>
</dbReference>
<sequence length="544" mass="63243">MHTNITRGLVSFLCTLKKKKKKKFTHTYNMEIFHYLALFISLLFILSKYFLNKNKKYPSGPLALPIIGHLHLVAKRPLHRTLAKLANKYGPVLFLRYGSRPVVLVSSRAAVEECLTTNDIALASRPRLIAGQHLGYNYTSLVWSSYGDHWRNTRRIIALELFSAARLQQLLSLRLEEIHGFLRRLSKNADYDKLQKLNFKTMFFELMLNIIMRMIAGKRYYGENVENKEEAMRFRHMVSETFYLMGASNFADFLPFLRWFDLQGLERRMAVAHKQRDAFMQGLIEESRERAMNKTYVNEEEMNKMESKRKQTLLDVLLENQVHDPKYYTDQTIKGIISNLLTAGTDTSSATMEWALGLLVNNPRVLNKARDEIDSIVGNQRLVEESDLTKLPYLHCVLNETLRHYPTGPVIIHESNRDCAIDGHHVPTGTMIFLNLWAVHRDETVWDKPYEFNPERFESPEWEKDKGVKLVPFGWGRRRCPGESLAWRMVGLSLGLLIQCFEWEREGEEPVDMTEGVGLTMPRANPLQVMYRPRPVMKQVLSQL</sequence>
<evidence type="ECO:0000256" key="10">
    <source>
        <dbReference type="PIRSR" id="PIRSR602401-1"/>
    </source>
</evidence>
<dbReference type="InterPro" id="IPR036396">
    <property type="entry name" value="Cyt_P450_sf"/>
</dbReference>
<dbReference type="SUPFAM" id="SSF48264">
    <property type="entry name" value="Cytochrome P450"/>
    <property type="match status" value="1"/>
</dbReference>
<dbReference type="GO" id="GO:0020037">
    <property type="term" value="F:heme binding"/>
    <property type="evidence" value="ECO:0007669"/>
    <property type="project" value="InterPro"/>
</dbReference>
<dbReference type="AlphaFoldDB" id="A0AAP0Q7C9"/>
<evidence type="ECO:0000256" key="2">
    <source>
        <dbReference type="ARBA" id="ARBA00004370"/>
    </source>
</evidence>
<dbReference type="Pfam" id="PF00067">
    <property type="entry name" value="p450"/>
    <property type="match status" value="1"/>
</dbReference>
<evidence type="ECO:0000256" key="5">
    <source>
        <dbReference type="ARBA" id="ARBA00022723"/>
    </source>
</evidence>
<evidence type="ECO:0000313" key="13">
    <source>
        <dbReference type="EMBL" id="KAK9165881.1"/>
    </source>
</evidence>
<feature type="binding site" description="axial binding residue" evidence="10">
    <location>
        <position position="480"/>
    </location>
    <ligand>
        <name>heme</name>
        <dbReference type="ChEBI" id="CHEBI:30413"/>
    </ligand>
    <ligandPart>
        <name>Fe</name>
        <dbReference type="ChEBI" id="CHEBI:18248"/>
    </ligandPart>
</feature>
<keyword evidence="14" id="KW-1185">Reference proteome</keyword>
<keyword evidence="6 12" id="KW-1133">Transmembrane helix</keyword>
<dbReference type="GO" id="GO:0016705">
    <property type="term" value="F:oxidoreductase activity, acting on paired donors, with incorporation or reduction of molecular oxygen"/>
    <property type="evidence" value="ECO:0007669"/>
    <property type="project" value="InterPro"/>
</dbReference>
<keyword evidence="5 10" id="KW-0479">Metal-binding</keyword>
<comment type="similarity">
    <text evidence="11">Belongs to the cytochrome P450 family.</text>
</comment>
<evidence type="ECO:0000256" key="11">
    <source>
        <dbReference type="RuleBase" id="RU000461"/>
    </source>
</evidence>
<proteinExistence type="inferred from homology"/>
<evidence type="ECO:0000256" key="12">
    <source>
        <dbReference type="SAM" id="Phobius"/>
    </source>
</evidence>
<dbReference type="InterPro" id="IPR017972">
    <property type="entry name" value="Cyt_P450_CS"/>
</dbReference>
<evidence type="ECO:0000256" key="9">
    <source>
        <dbReference type="ARBA" id="ARBA00023136"/>
    </source>
</evidence>
<keyword evidence="11" id="KW-0503">Monooxygenase</keyword>
<keyword evidence="9 12" id="KW-0472">Membrane</keyword>
<dbReference type="FunFam" id="1.10.630.10:FF:000026">
    <property type="entry name" value="Cytochrome P450 82C4"/>
    <property type="match status" value="1"/>
</dbReference>
<dbReference type="PROSITE" id="PS00086">
    <property type="entry name" value="CYTOCHROME_P450"/>
    <property type="match status" value="1"/>
</dbReference>
<dbReference type="EMBL" id="JBBNAG010000001">
    <property type="protein sequence ID" value="KAK9165881.1"/>
    <property type="molecule type" value="Genomic_DNA"/>
</dbReference>
<dbReference type="InterPro" id="IPR001128">
    <property type="entry name" value="Cyt_P450"/>
</dbReference>
<evidence type="ECO:0000256" key="8">
    <source>
        <dbReference type="ARBA" id="ARBA00023004"/>
    </source>
</evidence>
<dbReference type="PRINTS" id="PR00385">
    <property type="entry name" value="P450"/>
</dbReference>
<dbReference type="InterPro" id="IPR002401">
    <property type="entry name" value="Cyt_P450_E_grp-I"/>
</dbReference>
<evidence type="ECO:0000256" key="3">
    <source>
        <dbReference type="ARBA" id="ARBA00022617"/>
    </source>
</evidence>
<keyword evidence="7 11" id="KW-0560">Oxidoreductase</keyword>
<dbReference type="GO" id="GO:0005506">
    <property type="term" value="F:iron ion binding"/>
    <property type="evidence" value="ECO:0007669"/>
    <property type="project" value="InterPro"/>
</dbReference>
<dbReference type="GO" id="GO:0004497">
    <property type="term" value="F:monooxygenase activity"/>
    <property type="evidence" value="ECO:0007669"/>
    <property type="project" value="UniProtKB-KW"/>
</dbReference>
<evidence type="ECO:0000256" key="4">
    <source>
        <dbReference type="ARBA" id="ARBA00022692"/>
    </source>
</evidence>
<dbReference type="CDD" id="cd20653">
    <property type="entry name" value="CYP81"/>
    <property type="match status" value="1"/>
</dbReference>
<keyword evidence="3 10" id="KW-0349">Heme</keyword>
<gene>
    <name evidence="13" type="ORF">Scep_001072</name>
</gene>
<dbReference type="PANTHER" id="PTHR47947:SF26">
    <property type="entry name" value="CYTOCHROME P450"/>
    <property type="match status" value="1"/>
</dbReference>
<dbReference type="GO" id="GO:0044550">
    <property type="term" value="P:secondary metabolite biosynthetic process"/>
    <property type="evidence" value="ECO:0007669"/>
    <property type="project" value="UniProtKB-ARBA"/>
</dbReference>